<sequence length="656" mass="75607">MTSATYHYTPLLSESSFRVFRLLTPQPGLVVPDIIEIELYEADLDTATPEFEAISYAWGQEEADATIICNGLPFLVTPNVVSVLKALLHRPESLRVLWLDSICIDQSSIPERNIQVPRMRSIYRQATKVWVWLGEGSLEVNLAFEFLHEVTRGLEHLKECDYVFTSEIWEEPRKLFHARICETRGYHDPVDTNFIVDLLNLPWFQRTWTVQELVLAREAVFLLGTKSIRWKLFTYALFHLQDVENYSLQITRTSVSNPASFYDDLRCYLRIDSLWHNDYRDSPMSQSLKLVRTKKSTNPRDKVYGLYGLFDHIRIPRLPQVDYTKPVQQIYSEITRVAVEVDNSLEILEELRLPPRIPDLPSWVPDWSNPDYVNSAPPIVAFPLATGESKAKWEFHQSELATPGTVIDEIEEIAPSSSISSPGFRRGYNARQKDLGGPLQRRLATIELVRTLQAWTRCSRRIKSYPTGYYRESPKHAFFETIKTEKLPYFSTSEKACEAAPQGFEDFVSILMANDPANHIDLATIHDIVRPMPEYTAIRNDFVAIFGCSTRVEEWSDEMKIRLFLKVYSPEVALIQHEVALNTYHRTFFTTRDGYMGMGPRWSEPGDCVALIAGLCLPFIARREGSKYRLIGPANIHGIMRGERWDENQIKTMTFV</sequence>
<dbReference type="Pfam" id="PF06985">
    <property type="entry name" value="HET"/>
    <property type="match status" value="1"/>
</dbReference>
<dbReference type="AlphaFoldDB" id="A0A6G1JKX4"/>
<gene>
    <name evidence="2" type="ORF">K458DRAFT_63191</name>
</gene>
<dbReference type="PANTHER" id="PTHR24148">
    <property type="entry name" value="ANKYRIN REPEAT DOMAIN-CONTAINING PROTEIN 39 HOMOLOG-RELATED"/>
    <property type="match status" value="1"/>
</dbReference>
<accession>A0A6G1JKX4</accession>
<evidence type="ECO:0000259" key="1">
    <source>
        <dbReference type="Pfam" id="PF06985"/>
    </source>
</evidence>
<dbReference type="Pfam" id="PF26639">
    <property type="entry name" value="Het-6_barrel"/>
    <property type="match status" value="1"/>
</dbReference>
<dbReference type="PANTHER" id="PTHR24148:SF79">
    <property type="entry name" value="HETEROKARYON INCOMPATIBILITY DOMAIN-CONTAINING PROTEIN"/>
    <property type="match status" value="1"/>
</dbReference>
<dbReference type="InterPro" id="IPR052895">
    <property type="entry name" value="HetReg/Transcr_Mod"/>
</dbReference>
<dbReference type="OrthoDB" id="194358at2759"/>
<name>A0A6G1JKX4_9PLEO</name>
<dbReference type="EMBL" id="MU005570">
    <property type="protein sequence ID" value="KAF2690803.1"/>
    <property type="molecule type" value="Genomic_DNA"/>
</dbReference>
<evidence type="ECO:0000313" key="2">
    <source>
        <dbReference type="EMBL" id="KAF2690803.1"/>
    </source>
</evidence>
<organism evidence="2 3">
    <name type="scientific">Lentithecium fluviatile CBS 122367</name>
    <dbReference type="NCBI Taxonomy" id="1168545"/>
    <lineage>
        <taxon>Eukaryota</taxon>
        <taxon>Fungi</taxon>
        <taxon>Dikarya</taxon>
        <taxon>Ascomycota</taxon>
        <taxon>Pezizomycotina</taxon>
        <taxon>Dothideomycetes</taxon>
        <taxon>Pleosporomycetidae</taxon>
        <taxon>Pleosporales</taxon>
        <taxon>Massarineae</taxon>
        <taxon>Lentitheciaceae</taxon>
        <taxon>Lentithecium</taxon>
    </lineage>
</organism>
<evidence type="ECO:0000313" key="3">
    <source>
        <dbReference type="Proteomes" id="UP000799291"/>
    </source>
</evidence>
<reference evidence="2" key="1">
    <citation type="journal article" date="2020" name="Stud. Mycol.">
        <title>101 Dothideomycetes genomes: a test case for predicting lifestyles and emergence of pathogens.</title>
        <authorList>
            <person name="Haridas S."/>
            <person name="Albert R."/>
            <person name="Binder M."/>
            <person name="Bloem J."/>
            <person name="Labutti K."/>
            <person name="Salamov A."/>
            <person name="Andreopoulos B."/>
            <person name="Baker S."/>
            <person name="Barry K."/>
            <person name="Bills G."/>
            <person name="Bluhm B."/>
            <person name="Cannon C."/>
            <person name="Castanera R."/>
            <person name="Culley D."/>
            <person name="Daum C."/>
            <person name="Ezra D."/>
            <person name="Gonzalez J."/>
            <person name="Henrissat B."/>
            <person name="Kuo A."/>
            <person name="Liang C."/>
            <person name="Lipzen A."/>
            <person name="Lutzoni F."/>
            <person name="Magnuson J."/>
            <person name="Mondo S."/>
            <person name="Nolan M."/>
            <person name="Ohm R."/>
            <person name="Pangilinan J."/>
            <person name="Park H.-J."/>
            <person name="Ramirez L."/>
            <person name="Alfaro M."/>
            <person name="Sun H."/>
            <person name="Tritt A."/>
            <person name="Yoshinaga Y."/>
            <person name="Zwiers L.-H."/>
            <person name="Turgeon B."/>
            <person name="Goodwin S."/>
            <person name="Spatafora J."/>
            <person name="Crous P."/>
            <person name="Grigoriev I."/>
        </authorList>
    </citation>
    <scope>NUCLEOTIDE SEQUENCE</scope>
    <source>
        <strain evidence="2">CBS 122367</strain>
    </source>
</reference>
<protein>
    <recommendedName>
        <fullName evidence="1">Heterokaryon incompatibility domain-containing protein</fullName>
    </recommendedName>
</protein>
<proteinExistence type="predicted"/>
<dbReference type="Proteomes" id="UP000799291">
    <property type="component" value="Unassembled WGS sequence"/>
</dbReference>
<feature type="domain" description="Heterokaryon incompatibility" evidence="1">
    <location>
        <begin position="51"/>
        <end position="212"/>
    </location>
</feature>
<dbReference type="InterPro" id="IPR010730">
    <property type="entry name" value="HET"/>
</dbReference>
<keyword evidence="3" id="KW-1185">Reference proteome</keyword>